<dbReference type="InterPro" id="IPR036873">
    <property type="entry name" value="Rhodanese-like_dom_sf"/>
</dbReference>
<organism evidence="2 3">
    <name type="scientific">Wohlfahrtiimonas larvae</name>
    <dbReference type="NCBI Taxonomy" id="1157986"/>
    <lineage>
        <taxon>Bacteria</taxon>
        <taxon>Pseudomonadati</taxon>
        <taxon>Pseudomonadota</taxon>
        <taxon>Gammaproteobacteria</taxon>
        <taxon>Cardiobacteriales</taxon>
        <taxon>Ignatzschineriaceae</taxon>
        <taxon>Wohlfahrtiimonas</taxon>
    </lineage>
</organism>
<keyword evidence="3" id="KW-1185">Reference proteome</keyword>
<dbReference type="SUPFAM" id="SSF52821">
    <property type="entry name" value="Rhodanese/Cell cycle control phosphatase"/>
    <property type="match status" value="1"/>
</dbReference>
<reference evidence="3" key="1">
    <citation type="journal article" date="2019" name="Int. J. Syst. Evol. Microbiol.">
        <title>The Global Catalogue of Microorganisms (GCM) 10K type strain sequencing project: providing services to taxonomists for standard genome sequencing and annotation.</title>
        <authorList>
            <consortium name="The Broad Institute Genomics Platform"/>
            <consortium name="The Broad Institute Genome Sequencing Center for Infectious Disease"/>
            <person name="Wu L."/>
            <person name="Ma J."/>
        </authorList>
    </citation>
    <scope>NUCLEOTIDE SEQUENCE [LARGE SCALE GENOMIC DNA]</scope>
    <source>
        <strain evidence="3">JCM 18424</strain>
    </source>
</reference>
<dbReference type="InterPro" id="IPR001763">
    <property type="entry name" value="Rhodanese-like_dom"/>
</dbReference>
<comment type="caution">
    <text evidence="2">The sequence shown here is derived from an EMBL/GenBank/DDBJ whole genome shotgun (WGS) entry which is preliminary data.</text>
</comment>
<dbReference type="SMART" id="SM00450">
    <property type="entry name" value="RHOD"/>
    <property type="match status" value="1"/>
</dbReference>
<dbReference type="PANTHER" id="PTHR43031">
    <property type="entry name" value="FAD-DEPENDENT OXIDOREDUCTASE"/>
    <property type="match status" value="1"/>
</dbReference>
<name>A0ABP9MSC0_9GAMM</name>
<dbReference type="Pfam" id="PF00581">
    <property type="entry name" value="Rhodanese"/>
    <property type="match status" value="1"/>
</dbReference>
<feature type="domain" description="Rhodanese" evidence="1">
    <location>
        <begin position="2"/>
        <end position="87"/>
    </location>
</feature>
<sequence>MFYLIDVRTTEEFNMGHLDNAIHIDYREILQEIDNITTDKEADIYLYCRSGVRSAIAAQLLHSRGYYKAENIGGYEALKAHVESHNP</sequence>
<protein>
    <recommendedName>
        <fullName evidence="1">Rhodanese domain-containing protein</fullName>
    </recommendedName>
</protein>
<gene>
    <name evidence="2" type="ORF">GCM10023338_13800</name>
</gene>
<proteinExistence type="predicted"/>
<dbReference type="EMBL" id="BAABKE010000004">
    <property type="protein sequence ID" value="GAA5099821.1"/>
    <property type="molecule type" value="Genomic_DNA"/>
</dbReference>
<dbReference type="Proteomes" id="UP001500631">
    <property type="component" value="Unassembled WGS sequence"/>
</dbReference>
<accession>A0ABP9MSC0</accession>
<dbReference type="InterPro" id="IPR050229">
    <property type="entry name" value="GlpE_sulfurtransferase"/>
</dbReference>
<dbReference type="Gene3D" id="3.40.250.10">
    <property type="entry name" value="Rhodanese-like domain"/>
    <property type="match status" value="1"/>
</dbReference>
<dbReference type="RefSeq" id="WP_077925462.1">
    <property type="nucleotide sequence ID" value="NZ_BAABKE010000004.1"/>
</dbReference>
<evidence type="ECO:0000313" key="3">
    <source>
        <dbReference type="Proteomes" id="UP001500631"/>
    </source>
</evidence>
<evidence type="ECO:0000313" key="2">
    <source>
        <dbReference type="EMBL" id="GAA5099821.1"/>
    </source>
</evidence>
<dbReference type="CDD" id="cd00158">
    <property type="entry name" value="RHOD"/>
    <property type="match status" value="1"/>
</dbReference>
<dbReference type="PROSITE" id="PS50206">
    <property type="entry name" value="RHODANESE_3"/>
    <property type="match status" value="1"/>
</dbReference>
<dbReference type="PANTHER" id="PTHR43031:SF1">
    <property type="entry name" value="PYRIDINE NUCLEOTIDE-DISULPHIDE OXIDOREDUCTASE"/>
    <property type="match status" value="1"/>
</dbReference>
<evidence type="ECO:0000259" key="1">
    <source>
        <dbReference type="PROSITE" id="PS50206"/>
    </source>
</evidence>